<keyword evidence="3" id="KW-1185">Reference proteome</keyword>
<dbReference type="Proteomes" id="UP000031938">
    <property type="component" value="Unassembled WGS sequence"/>
</dbReference>
<organism evidence="2 3">
    <name type="scientific">Jeotgalibacillus soli</name>
    <dbReference type="NCBI Taxonomy" id="889306"/>
    <lineage>
        <taxon>Bacteria</taxon>
        <taxon>Bacillati</taxon>
        <taxon>Bacillota</taxon>
        <taxon>Bacilli</taxon>
        <taxon>Bacillales</taxon>
        <taxon>Caryophanaceae</taxon>
        <taxon>Jeotgalibacillus</taxon>
    </lineage>
</organism>
<dbReference type="Pfam" id="PF04122">
    <property type="entry name" value="CW_binding_2"/>
    <property type="match status" value="3"/>
</dbReference>
<dbReference type="OrthoDB" id="2690990at2"/>
<dbReference type="Gene3D" id="1.10.530.10">
    <property type="match status" value="1"/>
</dbReference>
<evidence type="ECO:0008006" key="4">
    <source>
        <dbReference type="Google" id="ProtNLM"/>
    </source>
</evidence>
<reference evidence="2 3" key="1">
    <citation type="submission" date="2015-01" db="EMBL/GenBank/DDBJ databases">
        <title>Genome sequencing of Jeotgalibacillus soli.</title>
        <authorList>
            <person name="Goh K.M."/>
            <person name="Chan K.-G."/>
            <person name="Yaakop A.S."/>
            <person name="Ee R."/>
            <person name="Gan H.M."/>
            <person name="Chan C.S."/>
        </authorList>
    </citation>
    <scope>NUCLEOTIDE SEQUENCE [LARGE SCALE GENOMIC DNA]</scope>
    <source>
        <strain evidence="2 3">P9</strain>
    </source>
</reference>
<name>A0A0C2VZU7_9BACL</name>
<feature type="signal peptide" evidence="1">
    <location>
        <begin position="1"/>
        <end position="32"/>
    </location>
</feature>
<dbReference type="Gene3D" id="3.40.50.12090">
    <property type="match status" value="2"/>
</dbReference>
<dbReference type="RefSeq" id="WP_052474646.1">
    <property type="nucleotide sequence ID" value="NZ_JXRP01000009.1"/>
</dbReference>
<dbReference type="InterPro" id="IPR007253">
    <property type="entry name" value="Cell_wall-bd_2"/>
</dbReference>
<dbReference type="InterPro" id="IPR051922">
    <property type="entry name" value="Bact_Sporulation_Assoc"/>
</dbReference>
<dbReference type="STRING" id="889306.KP78_13590"/>
<evidence type="ECO:0000313" key="3">
    <source>
        <dbReference type="Proteomes" id="UP000031938"/>
    </source>
</evidence>
<accession>A0A0C2VZU7</accession>
<dbReference type="PANTHER" id="PTHR30032:SF8">
    <property type="entry name" value="GERMINATION-SPECIFIC N-ACETYLMURAMOYL-L-ALANINE AMIDASE"/>
    <property type="match status" value="1"/>
</dbReference>
<sequence>MGFSNGRTFFPRFFQVMLPLLVVMFMTAPALADENTTSFPMGETSIELGNQWEVKVDNSEQSTISISSKDEKLYSNEIAFGKVEALFETSHNGNTFVTVMYRLDGSGNILYYEVLQQVNDQLEQVFSSEMYERATFELSGDVLKMTYPIFAEGDSVVDPTRVAVDQYIYGEGIKKDVIASSGKEISKSLQSANPVTVVGTNPSPAEINRILTEEAVKLNIPPEIVKAIAYQEATWAQYWNTGSVPVNHYESVCTPERAAVNKNILAWDGTNVKLGYDCIGIGIMQVSDWRSMPEGPAKQQYIEKLKTDIRFNISEGLKILESKWLYSNSIHSDGKPLIPSLNNNNREMIDNWYFAAMAYNGMLSRNDPTINPVTAYQSRIMSHIENLGLIKVTPFPIYELTTNILGASLLRFENPSYGTSAPLTTTKAKLTPGVTAYTNEVNVNVRSINNVNTVLYSVPKGTQVTVLSGQTQYPNSLNNHFTFVPVKLASGQTGYITSSYLDPTKSVKSYSLAGLRRYETGVSISNHGWQREQPQAVVLGRGDLPIDSLTGSVLAAHLDSPLLLTMTDALPEAVMNEIIRLKPQTVYLLGGEGAISKNVENYLTTQMGLTVKRLNGANRNQTASSVANEFTGTSVNEIFLATGNEKSPDALSIAPYAGSQSIPILLTDVNKLPAEVVQFIKAKNVKKVTIIGGVGPVSNNVAAELRGLGAEVIRVSGSDRYATSVEIAKKYYPQNEELTHVFFARGDEIVDALSGSAMAAKYNSPIILTRSTAIPPQVSTYLNSVNAIPTYFYLGSENVITPQVRQGLEKNVLN</sequence>
<evidence type="ECO:0000313" key="2">
    <source>
        <dbReference type="EMBL" id="KIL49891.1"/>
    </source>
</evidence>
<gene>
    <name evidence="2" type="ORF">KP78_13590</name>
</gene>
<dbReference type="EMBL" id="JXRP01000009">
    <property type="protein sequence ID" value="KIL49891.1"/>
    <property type="molecule type" value="Genomic_DNA"/>
</dbReference>
<feature type="chain" id="PRO_5002157700" description="SH3b domain-containing protein" evidence="1">
    <location>
        <begin position="33"/>
        <end position="814"/>
    </location>
</feature>
<proteinExistence type="predicted"/>
<dbReference type="Gene3D" id="2.30.30.40">
    <property type="entry name" value="SH3 Domains"/>
    <property type="match status" value="1"/>
</dbReference>
<dbReference type="AlphaFoldDB" id="A0A0C2VZU7"/>
<keyword evidence="1" id="KW-0732">Signal</keyword>
<dbReference type="PATRIC" id="fig|889306.3.peg.1368"/>
<comment type="caution">
    <text evidence="2">The sequence shown here is derived from an EMBL/GenBank/DDBJ whole genome shotgun (WGS) entry which is preliminary data.</text>
</comment>
<evidence type="ECO:0000256" key="1">
    <source>
        <dbReference type="SAM" id="SignalP"/>
    </source>
</evidence>
<protein>
    <recommendedName>
        <fullName evidence="4">SH3b domain-containing protein</fullName>
    </recommendedName>
</protein>
<dbReference type="PANTHER" id="PTHR30032">
    <property type="entry name" value="N-ACETYLMURAMOYL-L-ALANINE AMIDASE-RELATED"/>
    <property type="match status" value="1"/>
</dbReference>